<gene>
    <name evidence="2" type="ORF">JY651_38355</name>
</gene>
<keyword evidence="3" id="KW-1185">Reference proteome</keyword>
<proteinExistence type="predicted"/>
<keyword evidence="1" id="KW-0732">Signal</keyword>
<organism evidence="2 3">
    <name type="scientific">Pyxidicoccus parkwayensis</name>
    <dbReference type="NCBI Taxonomy" id="2813578"/>
    <lineage>
        <taxon>Bacteria</taxon>
        <taxon>Pseudomonadati</taxon>
        <taxon>Myxococcota</taxon>
        <taxon>Myxococcia</taxon>
        <taxon>Myxococcales</taxon>
        <taxon>Cystobacterineae</taxon>
        <taxon>Myxococcaceae</taxon>
        <taxon>Pyxidicoccus</taxon>
    </lineage>
</organism>
<dbReference type="RefSeq" id="WP_206722597.1">
    <property type="nucleotide sequence ID" value="NZ_CP071090.1"/>
</dbReference>
<evidence type="ECO:0000313" key="3">
    <source>
        <dbReference type="Proteomes" id="UP000662747"/>
    </source>
</evidence>
<evidence type="ECO:0000313" key="2">
    <source>
        <dbReference type="EMBL" id="QSQ21018.1"/>
    </source>
</evidence>
<evidence type="ECO:0000256" key="1">
    <source>
        <dbReference type="SAM" id="SignalP"/>
    </source>
</evidence>
<reference evidence="2 3" key="1">
    <citation type="submission" date="2021-02" db="EMBL/GenBank/DDBJ databases">
        <title>De Novo genome assembly of isolated myxobacteria.</title>
        <authorList>
            <person name="Stevens D.C."/>
        </authorList>
    </citation>
    <scope>NUCLEOTIDE SEQUENCE [LARGE SCALE GENOMIC DNA]</scope>
    <source>
        <strain evidence="3">SCPEA02</strain>
    </source>
</reference>
<dbReference type="Proteomes" id="UP000662747">
    <property type="component" value="Chromosome"/>
</dbReference>
<feature type="chain" id="PRO_5046641160" evidence="1">
    <location>
        <begin position="27"/>
        <end position="181"/>
    </location>
</feature>
<sequence length="181" mass="19566">MKRFLMPLRRGVLVMGMLLGAGVAVSAPRQDAINLRIAREQYNLVMTAGEVTGQDFQITRSPGELRGRTYLGVVALGLKPGAVTGTLGNAQVNLKVSKEGDALVAKGGFGGRPVDLKLSPSEMKIYVRDCTYRLKAQDEGRKYMGKRSCDVASTPPSEIWLPDEFLAASDEEKVALLLLAL</sequence>
<dbReference type="EMBL" id="CP071090">
    <property type="protein sequence ID" value="QSQ21018.1"/>
    <property type="molecule type" value="Genomic_DNA"/>
</dbReference>
<feature type="signal peptide" evidence="1">
    <location>
        <begin position="1"/>
        <end position="26"/>
    </location>
</feature>
<accession>A0ABX7NQP6</accession>
<protein>
    <submittedName>
        <fullName evidence="2">Uncharacterized protein</fullName>
    </submittedName>
</protein>
<name>A0ABX7NQP6_9BACT</name>